<evidence type="ECO:0000259" key="17">
    <source>
        <dbReference type="Pfam" id="PF00912"/>
    </source>
</evidence>
<evidence type="ECO:0000256" key="2">
    <source>
        <dbReference type="ARBA" id="ARBA00022475"/>
    </source>
</evidence>
<comment type="caution">
    <text evidence="18">The sequence shown here is derived from an EMBL/GenBank/DDBJ whole genome shotgun (WGS) entry which is preliminary data.</text>
</comment>
<dbReference type="Proteomes" id="UP000034539">
    <property type="component" value="Unassembled WGS sequence"/>
</dbReference>
<dbReference type="GO" id="GO:0008955">
    <property type="term" value="F:peptidoglycan glycosyltransferase activity"/>
    <property type="evidence" value="ECO:0007669"/>
    <property type="project" value="UniProtKB-EC"/>
</dbReference>
<evidence type="ECO:0000256" key="9">
    <source>
        <dbReference type="ARBA" id="ARBA00022984"/>
    </source>
</evidence>
<dbReference type="Gene3D" id="2.60.40.10">
    <property type="entry name" value="Immunoglobulins"/>
    <property type="match status" value="1"/>
</dbReference>
<keyword evidence="3" id="KW-0121">Carboxypeptidase</keyword>
<evidence type="ECO:0000256" key="8">
    <source>
        <dbReference type="ARBA" id="ARBA00022960"/>
    </source>
</evidence>
<reference evidence="18 19" key="1">
    <citation type="journal article" date="2015" name="Nature">
        <title>rRNA introns, odd ribosomes, and small enigmatic genomes across a large radiation of phyla.</title>
        <authorList>
            <person name="Brown C.T."/>
            <person name="Hug L.A."/>
            <person name="Thomas B.C."/>
            <person name="Sharon I."/>
            <person name="Castelle C.J."/>
            <person name="Singh A."/>
            <person name="Wilkins M.J."/>
            <person name="Williams K.H."/>
            <person name="Banfield J.F."/>
        </authorList>
    </citation>
    <scope>NUCLEOTIDE SEQUENCE [LARGE SCALE GENOMIC DNA]</scope>
</reference>
<evidence type="ECO:0000313" key="18">
    <source>
        <dbReference type="EMBL" id="KKR31652.1"/>
    </source>
</evidence>
<organism evidence="18 19">
    <name type="scientific">Candidatus Gottesmanbacteria bacterium GW2011_GWC2_39_8</name>
    <dbReference type="NCBI Taxonomy" id="1618450"/>
    <lineage>
        <taxon>Bacteria</taxon>
        <taxon>Candidatus Gottesmaniibacteriota</taxon>
    </lineage>
</organism>
<dbReference type="SUPFAM" id="SSF53955">
    <property type="entry name" value="Lysozyme-like"/>
    <property type="match status" value="1"/>
</dbReference>
<dbReference type="InterPro" id="IPR013783">
    <property type="entry name" value="Ig-like_fold"/>
</dbReference>
<dbReference type="PATRIC" id="fig|1618450.3.peg.1193"/>
<keyword evidence="11" id="KW-0511">Multifunctional enzyme</keyword>
<protein>
    <recommendedName>
        <fullName evidence="13">peptidoglycan glycosyltransferase</fullName>
        <ecNumber evidence="13">2.4.99.28</ecNumber>
    </recommendedName>
</protein>
<keyword evidence="4" id="KW-0645">Protease</keyword>
<evidence type="ECO:0000256" key="6">
    <source>
        <dbReference type="ARBA" id="ARBA00022679"/>
    </source>
</evidence>
<dbReference type="PANTHER" id="PTHR32282:SF11">
    <property type="entry name" value="PENICILLIN-BINDING PROTEIN 1B"/>
    <property type="match status" value="1"/>
</dbReference>
<dbReference type="GO" id="GO:0006508">
    <property type="term" value="P:proteolysis"/>
    <property type="evidence" value="ECO:0007669"/>
    <property type="project" value="UniProtKB-KW"/>
</dbReference>
<keyword evidence="15" id="KW-1133">Transmembrane helix</keyword>
<feature type="domain" description="Penicillin-binding protein transpeptidase" evidence="16">
    <location>
        <begin position="318"/>
        <end position="586"/>
    </location>
</feature>
<dbReference type="Pfam" id="PF00912">
    <property type="entry name" value="Transgly"/>
    <property type="match status" value="1"/>
</dbReference>
<keyword evidence="8" id="KW-0133">Cell shape</keyword>
<evidence type="ECO:0000256" key="7">
    <source>
        <dbReference type="ARBA" id="ARBA00022801"/>
    </source>
</evidence>
<keyword evidence="10 15" id="KW-0472">Membrane</keyword>
<dbReference type="Pfam" id="PF00905">
    <property type="entry name" value="Transpeptidase"/>
    <property type="match status" value="1"/>
</dbReference>
<evidence type="ECO:0000313" key="19">
    <source>
        <dbReference type="Proteomes" id="UP000034539"/>
    </source>
</evidence>
<evidence type="ECO:0000256" key="15">
    <source>
        <dbReference type="SAM" id="Phobius"/>
    </source>
</evidence>
<feature type="transmembrane region" description="Helical" evidence="15">
    <location>
        <begin position="12"/>
        <end position="39"/>
    </location>
</feature>
<evidence type="ECO:0000256" key="5">
    <source>
        <dbReference type="ARBA" id="ARBA00022676"/>
    </source>
</evidence>
<evidence type="ECO:0000256" key="11">
    <source>
        <dbReference type="ARBA" id="ARBA00023268"/>
    </source>
</evidence>
<gene>
    <name evidence="18" type="ORF">UT63_C0064G0034</name>
</gene>
<keyword evidence="6" id="KW-0808">Transferase</keyword>
<evidence type="ECO:0000256" key="4">
    <source>
        <dbReference type="ARBA" id="ARBA00022670"/>
    </source>
</evidence>
<dbReference type="InterPro" id="IPR050396">
    <property type="entry name" value="Glycosyltr_51/Transpeptidase"/>
</dbReference>
<dbReference type="GO" id="GO:0030288">
    <property type="term" value="C:outer membrane-bounded periplasmic space"/>
    <property type="evidence" value="ECO:0007669"/>
    <property type="project" value="TreeGrafter"/>
</dbReference>
<sequence length="855" mass="94813">MGIFRSRITKLKLINTLLIAITIGIIFAFVGTVGLFAWYSKDLPRPDKVRRVEGLSTVLTDRNGEVLYDIFSDQNRVPVTLADIPDTLKKATISIEDKDFYKHQGFDPKGIIRAFINILTLHGMQGGSTLTQQLVKNALLTGERTLPRKIKEFILAVQIERKYSKDEIIQMYLNEAPYGTYFGKHAKELNLTESAILAGLPQSPSYYSPFGPSPKSYIWRTQQVLRRMREDGYITPREEQDANKALPNYQFAKGEQRFKAPHFVMYVKQMLIDKFGEKMVEQGGLKVTTTLDYKIQEKAETIVKEEIEKLKSLKVSNGALVVIDPKTGEILSLIGSKDYFSDEKDFQGKFDVATLGLRQPGSALKPITYAVGLNKGYTASSLFMDVETKFPGGKDLKDYIPKNYDNKFRGPVQMRFALASSINVPAVKMTALVGIKDILKTAFDMGLSTLSPTDENINRFGLSVTLGGGEVKLINLTSAYGVFATGGIYHEPVSILEVKDKDSKTIFKNQTQTGKKVLGEDVSFIISQILQDNNSRKEVFGPNSYLVVPGKTVAVKTGTTDDKKDNWTVGYTPSVVAGVWVGNNDNTSMNPAFASGVTGAAPIWNRVMKEILKDKKDEEFKKPDNVTNLDIDSYGGGLPKDGQSTRKEFYIKGTEPTSTSPIYKKIKLFEGDNNKLANPLQIVMGQYDEKEFIVFTEKDPTSGDGTNRWQEGIDAWVNSLGDSKYHPPRDTSTNDQDSVVVSIKNPSDHSKQDSHDLKVEARAVSAGNIDKMELRVDNNLKNTYSGNSFSDTINLDTGKHSINIKAYDNRGKSGDSTINIGIGMDWDYNPVPTSPPAPTSTPTPILTIIPSITPI</sequence>
<dbReference type="GO" id="GO:0005886">
    <property type="term" value="C:plasma membrane"/>
    <property type="evidence" value="ECO:0007669"/>
    <property type="project" value="UniProtKB-SubCell"/>
</dbReference>
<dbReference type="InterPro" id="IPR001460">
    <property type="entry name" value="PCN-bd_Tpept"/>
</dbReference>
<dbReference type="GO" id="GO:0009252">
    <property type="term" value="P:peptidoglycan biosynthetic process"/>
    <property type="evidence" value="ECO:0007669"/>
    <property type="project" value="UniProtKB-KW"/>
</dbReference>
<name>A0A0G0T1G3_9BACT</name>
<keyword evidence="12" id="KW-0961">Cell wall biogenesis/degradation</keyword>
<evidence type="ECO:0000256" key="13">
    <source>
        <dbReference type="ARBA" id="ARBA00044770"/>
    </source>
</evidence>
<dbReference type="GO" id="GO:0004180">
    <property type="term" value="F:carboxypeptidase activity"/>
    <property type="evidence" value="ECO:0007669"/>
    <property type="project" value="UniProtKB-KW"/>
</dbReference>
<dbReference type="Gene3D" id="3.40.710.10">
    <property type="entry name" value="DD-peptidase/beta-lactamase superfamily"/>
    <property type="match status" value="1"/>
</dbReference>
<dbReference type="GO" id="GO:0008658">
    <property type="term" value="F:penicillin binding"/>
    <property type="evidence" value="ECO:0007669"/>
    <property type="project" value="InterPro"/>
</dbReference>
<keyword evidence="9" id="KW-0573">Peptidoglycan synthesis</keyword>
<keyword evidence="2" id="KW-1003">Cell membrane</keyword>
<dbReference type="Gene3D" id="1.10.3810.10">
    <property type="entry name" value="Biosynthetic peptidoglycan transglycosylase-like"/>
    <property type="match status" value="1"/>
</dbReference>
<dbReference type="InterPro" id="IPR023346">
    <property type="entry name" value="Lysozyme-like_dom_sf"/>
</dbReference>
<evidence type="ECO:0000259" key="16">
    <source>
        <dbReference type="Pfam" id="PF00905"/>
    </source>
</evidence>
<dbReference type="AlphaFoldDB" id="A0A0G0T1G3"/>
<comment type="subcellular location">
    <subcellularLocation>
        <location evidence="1">Cell membrane</location>
    </subcellularLocation>
</comment>
<dbReference type="GO" id="GO:0008360">
    <property type="term" value="P:regulation of cell shape"/>
    <property type="evidence" value="ECO:0007669"/>
    <property type="project" value="UniProtKB-KW"/>
</dbReference>
<comment type="catalytic activity">
    <reaction evidence="14">
        <text>[GlcNAc-(1-&gt;4)-Mur2Ac(oyl-L-Ala-gamma-D-Glu-L-Lys-D-Ala-D-Ala)](n)-di-trans,octa-cis-undecaprenyl diphosphate + beta-D-GlcNAc-(1-&gt;4)-Mur2Ac(oyl-L-Ala-gamma-D-Glu-L-Lys-D-Ala-D-Ala)-di-trans,octa-cis-undecaprenyl diphosphate = [GlcNAc-(1-&gt;4)-Mur2Ac(oyl-L-Ala-gamma-D-Glu-L-Lys-D-Ala-D-Ala)](n+1)-di-trans,octa-cis-undecaprenyl diphosphate + di-trans,octa-cis-undecaprenyl diphosphate + H(+)</text>
        <dbReference type="Rhea" id="RHEA:23708"/>
        <dbReference type="Rhea" id="RHEA-COMP:9602"/>
        <dbReference type="Rhea" id="RHEA-COMP:9603"/>
        <dbReference type="ChEBI" id="CHEBI:15378"/>
        <dbReference type="ChEBI" id="CHEBI:58405"/>
        <dbReference type="ChEBI" id="CHEBI:60033"/>
        <dbReference type="ChEBI" id="CHEBI:78435"/>
        <dbReference type="EC" id="2.4.99.28"/>
    </reaction>
</comment>
<dbReference type="InterPro" id="IPR012338">
    <property type="entry name" value="Beta-lactam/transpept-like"/>
</dbReference>
<evidence type="ECO:0000256" key="14">
    <source>
        <dbReference type="ARBA" id="ARBA00049902"/>
    </source>
</evidence>
<proteinExistence type="predicted"/>
<accession>A0A0G0T1G3</accession>
<dbReference type="SUPFAM" id="SSF56601">
    <property type="entry name" value="beta-lactamase/transpeptidase-like"/>
    <property type="match status" value="1"/>
</dbReference>
<keyword evidence="7" id="KW-0378">Hydrolase</keyword>
<evidence type="ECO:0000256" key="1">
    <source>
        <dbReference type="ARBA" id="ARBA00004236"/>
    </source>
</evidence>
<dbReference type="EMBL" id="LBXN01000064">
    <property type="protein sequence ID" value="KKR31652.1"/>
    <property type="molecule type" value="Genomic_DNA"/>
</dbReference>
<dbReference type="GO" id="GO:0071555">
    <property type="term" value="P:cell wall organization"/>
    <property type="evidence" value="ECO:0007669"/>
    <property type="project" value="UniProtKB-KW"/>
</dbReference>
<dbReference type="PANTHER" id="PTHR32282">
    <property type="entry name" value="BINDING PROTEIN TRANSPEPTIDASE, PUTATIVE-RELATED"/>
    <property type="match status" value="1"/>
</dbReference>
<dbReference type="EC" id="2.4.99.28" evidence="13"/>
<evidence type="ECO:0000256" key="10">
    <source>
        <dbReference type="ARBA" id="ARBA00023136"/>
    </source>
</evidence>
<dbReference type="InterPro" id="IPR036950">
    <property type="entry name" value="PBP_transglycosylase"/>
</dbReference>
<feature type="domain" description="Glycosyl transferase family 51" evidence="17">
    <location>
        <begin position="64"/>
        <end position="228"/>
    </location>
</feature>
<keyword evidence="5" id="KW-0328">Glycosyltransferase</keyword>
<keyword evidence="15" id="KW-0812">Transmembrane</keyword>
<dbReference type="InterPro" id="IPR001264">
    <property type="entry name" value="Glyco_trans_51"/>
</dbReference>
<evidence type="ECO:0000256" key="12">
    <source>
        <dbReference type="ARBA" id="ARBA00023316"/>
    </source>
</evidence>
<evidence type="ECO:0000256" key="3">
    <source>
        <dbReference type="ARBA" id="ARBA00022645"/>
    </source>
</evidence>